<dbReference type="Proteomes" id="UP000560658">
    <property type="component" value="Unassembled WGS sequence"/>
</dbReference>
<dbReference type="Pfam" id="PF10988">
    <property type="entry name" value="DUF2807"/>
    <property type="match status" value="1"/>
</dbReference>
<dbReference type="PANTHER" id="PTHR39200:SF1">
    <property type="entry name" value="AUTO-TRANSPORTER ADHESIN HEAD GIN DOMAIN-CONTAINING PROTEIN-RELATED"/>
    <property type="match status" value="1"/>
</dbReference>
<gene>
    <name evidence="3" type="ORF">GGR06_001540</name>
</gene>
<proteinExistence type="predicted"/>
<dbReference type="Gene3D" id="2.160.20.120">
    <property type="match status" value="1"/>
</dbReference>
<sequence>MKRLAITLLAFMALFLFVGGVEAQTVTPSKKYITRELKNMSDFSAIKVLGSPDVEYTQSTGKQVKVTLYGSDNLLDLLEVTTQNGVLQVNIKKGVNIRGGERRLKVIASSPALKQVDILGSSDVTLKGSVKGNDLNLAIAGSGDIKADKLDYTNITAIVNGSGDIDLKNITATNVNVNVAGSGDINVIGSAQKAVLKVAGSGDIEAQKLVAAHVIADVAGSGDIDCYASKQLDAKLAGSGEITYKGKPAVVNKEGKKKQIVNK</sequence>
<protein>
    <recommendedName>
        <fullName evidence="2">Putative auto-transporter adhesin head GIN domain-containing protein</fullName>
    </recommendedName>
</protein>
<evidence type="ECO:0000313" key="4">
    <source>
        <dbReference type="Proteomes" id="UP000560658"/>
    </source>
</evidence>
<dbReference type="SMR" id="A0A840D2G3"/>
<evidence type="ECO:0000256" key="1">
    <source>
        <dbReference type="SAM" id="SignalP"/>
    </source>
</evidence>
<comment type="caution">
    <text evidence="3">The sequence shown here is derived from an EMBL/GenBank/DDBJ whole genome shotgun (WGS) entry which is preliminary data.</text>
</comment>
<keyword evidence="1" id="KW-0732">Signal</keyword>
<dbReference type="PANTHER" id="PTHR39200">
    <property type="entry name" value="HYPOTHETICAL EXPORTED PROTEIN"/>
    <property type="match status" value="1"/>
</dbReference>
<reference evidence="3" key="1">
    <citation type="submission" date="2020-08" db="EMBL/GenBank/DDBJ databases">
        <title>Genomic Encyclopedia of Type Strains, Phase IV (KMG-IV): sequencing the most valuable type-strain genomes for metagenomic binning, comparative biology and taxonomic classification.</title>
        <authorList>
            <person name="Goeker M."/>
        </authorList>
    </citation>
    <scope>NUCLEOTIDE SEQUENCE [LARGE SCALE GENOMIC DNA]</scope>
    <source>
        <strain evidence="3">DSM 105720</strain>
    </source>
</reference>
<dbReference type="RefSeq" id="WP_044163335.1">
    <property type="nucleotide sequence ID" value="NZ_JACIER010000005.1"/>
</dbReference>
<feature type="signal peptide" evidence="1">
    <location>
        <begin position="1"/>
        <end position="23"/>
    </location>
</feature>
<feature type="chain" id="PRO_5033017081" description="Putative auto-transporter adhesin head GIN domain-containing protein" evidence="1">
    <location>
        <begin position="24"/>
        <end position="263"/>
    </location>
</feature>
<keyword evidence="4" id="KW-1185">Reference proteome</keyword>
<accession>A0A840D2G3</accession>
<evidence type="ECO:0000259" key="2">
    <source>
        <dbReference type="Pfam" id="PF10988"/>
    </source>
</evidence>
<dbReference type="AlphaFoldDB" id="A0A840D2G3"/>
<evidence type="ECO:0000313" key="3">
    <source>
        <dbReference type="EMBL" id="MBB4043754.1"/>
    </source>
</evidence>
<dbReference type="InterPro" id="IPR021255">
    <property type="entry name" value="DUF2807"/>
</dbReference>
<organism evidence="3 4">
    <name type="scientific">Bacteroides reticulotermitis</name>
    <dbReference type="NCBI Taxonomy" id="1133319"/>
    <lineage>
        <taxon>Bacteria</taxon>
        <taxon>Pseudomonadati</taxon>
        <taxon>Bacteroidota</taxon>
        <taxon>Bacteroidia</taxon>
        <taxon>Bacteroidales</taxon>
        <taxon>Bacteroidaceae</taxon>
        <taxon>Bacteroides</taxon>
    </lineage>
</organism>
<dbReference type="EMBL" id="JACIER010000005">
    <property type="protein sequence ID" value="MBB4043754.1"/>
    <property type="molecule type" value="Genomic_DNA"/>
</dbReference>
<feature type="domain" description="Putative auto-transporter adhesin head GIN" evidence="2">
    <location>
        <begin position="148"/>
        <end position="248"/>
    </location>
</feature>
<name>A0A840D2G3_9BACE</name>